<dbReference type="InterPro" id="IPR050324">
    <property type="entry name" value="CDP-alcohol_PTase-I"/>
</dbReference>
<proteinExistence type="predicted"/>
<dbReference type="GO" id="GO:0005739">
    <property type="term" value="C:mitochondrion"/>
    <property type="evidence" value="ECO:0007669"/>
    <property type="project" value="TreeGrafter"/>
</dbReference>
<accession>D7FVJ2</accession>
<dbReference type="AlphaFoldDB" id="D7FVJ2"/>
<dbReference type="PANTHER" id="PTHR14269">
    <property type="entry name" value="CDP-DIACYLGLYCEROL--GLYCEROL-3-PHOSPHATE 3-PHOSPHATIDYLTRANSFERASE-RELATED"/>
    <property type="match status" value="1"/>
</dbReference>
<dbReference type="InterPro" id="IPR023214">
    <property type="entry name" value="HAD_sf"/>
</dbReference>
<gene>
    <name evidence="1" type="ORF">Esi_0291_0033</name>
</gene>
<dbReference type="STRING" id="2880.D7FVJ2"/>
<name>D7FVJ2_ECTSI</name>
<dbReference type="SUPFAM" id="SSF56784">
    <property type="entry name" value="HAD-like"/>
    <property type="match status" value="1"/>
</dbReference>
<dbReference type="Gene3D" id="3.40.50.1000">
    <property type="entry name" value="HAD superfamily/HAD-like"/>
    <property type="match status" value="1"/>
</dbReference>
<evidence type="ECO:0000313" key="1">
    <source>
        <dbReference type="EMBL" id="CBJ31913.1"/>
    </source>
</evidence>
<dbReference type="InterPro" id="IPR036412">
    <property type="entry name" value="HAD-like_sf"/>
</dbReference>
<dbReference type="OrthoDB" id="10251048at2759"/>
<evidence type="ECO:0000313" key="2">
    <source>
        <dbReference type="Proteomes" id="UP000002630"/>
    </source>
</evidence>
<dbReference type="OMA" id="GSKWHSL"/>
<dbReference type="EMBL" id="FN649728">
    <property type="protein sequence ID" value="CBJ31913.1"/>
    <property type="molecule type" value="Genomic_DNA"/>
</dbReference>
<reference evidence="1 2" key="1">
    <citation type="journal article" date="2010" name="Nature">
        <title>The Ectocarpus genome and the independent evolution of multicellularity in brown algae.</title>
        <authorList>
            <person name="Cock J.M."/>
            <person name="Sterck L."/>
            <person name="Rouze P."/>
            <person name="Scornet D."/>
            <person name="Allen A.E."/>
            <person name="Amoutzias G."/>
            <person name="Anthouard V."/>
            <person name="Artiguenave F."/>
            <person name="Aury J.M."/>
            <person name="Badger J.H."/>
            <person name="Beszteri B."/>
            <person name="Billiau K."/>
            <person name="Bonnet E."/>
            <person name="Bothwell J.H."/>
            <person name="Bowler C."/>
            <person name="Boyen C."/>
            <person name="Brownlee C."/>
            <person name="Carrano C.J."/>
            <person name="Charrier B."/>
            <person name="Cho G.Y."/>
            <person name="Coelho S.M."/>
            <person name="Collen J."/>
            <person name="Corre E."/>
            <person name="Da Silva C."/>
            <person name="Delage L."/>
            <person name="Delaroque N."/>
            <person name="Dittami S.M."/>
            <person name="Doulbeau S."/>
            <person name="Elias M."/>
            <person name="Farnham G."/>
            <person name="Gachon C.M."/>
            <person name="Gschloessl B."/>
            <person name="Heesch S."/>
            <person name="Jabbari K."/>
            <person name="Jubin C."/>
            <person name="Kawai H."/>
            <person name="Kimura K."/>
            <person name="Kloareg B."/>
            <person name="Kupper F.C."/>
            <person name="Lang D."/>
            <person name="Le Bail A."/>
            <person name="Leblanc C."/>
            <person name="Lerouge P."/>
            <person name="Lohr M."/>
            <person name="Lopez P.J."/>
            <person name="Martens C."/>
            <person name="Maumus F."/>
            <person name="Michel G."/>
            <person name="Miranda-Saavedra D."/>
            <person name="Morales J."/>
            <person name="Moreau H."/>
            <person name="Motomura T."/>
            <person name="Nagasato C."/>
            <person name="Napoli C.A."/>
            <person name="Nelson D.R."/>
            <person name="Nyvall-Collen P."/>
            <person name="Peters A.F."/>
            <person name="Pommier C."/>
            <person name="Potin P."/>
            <person name="Poulain J."/>
            <person name="Quesneville H."/>
            <person name="Read B."/>
            <person name="Rensing S.A."/>
            <person name="Ritter A."/>
            <person name="Rousvoal S."/>
            <person name="Samanta M."/>
            <person name="Samson G."/>
            <person name="Schroeder D.C."/>
            <person name="Segurens B."/>
            <person name="Strittmatter M."/>
            <person name="Tonon T."/>
            <person name="Tregear J.W."/>
            <person name="Valentin K."/>
            <person name="von Dassow P."/>
            <person name="Yamagishi T."/>
            <person name="Van de Peer Y."/>
            <person name="Wincker P."/>
        </authorList>
    </citation>
    <scope>NUCLEOTIDE SEQUENCE [LARGE SCALE GENOMIC DNA]</scope>
    <source>
        <strain evidence="2">Ec32 / CCAP1310/4</strain>
    </source>
</reference>
<organism evidence="1 2">
    <name type="scientific">Ectocarpus siliculosus</name>
    <name type="common">Brown alga</name>
    <name type="synonym">Conferva siliculosa</name>
    <dbReference type="NCBI Taxonomy" id="2880"/>
    <lineage>
        <taxon>Eukaryota</taxon>
        <taxon>Sar</taxon>
        <taxon>Stramenopiles</taxon>
        <taxon>Ochrophyta</taxon>
        <taxon>PX clade</taxon>
        <taxon>Phaeophyceae</taxon>
        <taxon>Ectocarpales</taxon>
        <taxon>Ectocarpaceae</taxon>
        <taxon>Ectocarpus</taxon>
    </lineage>
</organism>
<dbReference type="Pfam" id="PF13242">
    <property type="entry name" value="Hydrolase_like"/>
    <property type="match status" value="1"/>
</dbReference>
<dbReference type="PANTHER" id="PTHR14269:SF4">
    <property type="entry name" value="CAT EYE SYNDROME CRITICAL REGION PROTEIN 5"/>
    <property type="match status" value="1"/>
</dbReference>
<dbReference type="EMBL" id="FN648477">
    <property type="protein sequence ID" value="CBJ31913.1"/>
    <property type="molecule type" value="Genomic_DNA"/>
</dbReference>
<sequence length="190" mass="20936">MVLHDPLDWALEAQVVVDVLRGGDPPGSGGASQTPMYISNPDFVFASMYQEPRFAAGAFADTVRMLYAKRFATSEPTIEVFGKPTISTFDYARRLLEERDGVIRPQQATSKIERIYMVGDNPSGDIRGANAAGPPWVSNLVKTGVFRDTGNRGNDAKDPAHFVHDDVKECVNFAIEREARGGDEYPRNQV</sequence>
<keyword evidence="2" id="KW-1185">Reference proteome</keyword>
<protein>
    <submittedName>
        <fullName evidence="1">Uncharacterized protein</fullName>
    </submittedName>
</protein>
<dbReference type="Proteomes" id="UP000002630">
    <property type="component" value="Linkage Group LG03"/>
</dbReference>
<dbReference type="InParanoid" id="D7FVJ2"/>
<dbReference type="eggNOG" id="KOG1618">
    <property type="taxonomic scope" value="Eukaryota"/>
</dbReference>
<dbReference type="GO" id="GO:0046474">
    <property type="term" value="P:glycerophospholipid biosynthetic process"/>
    <property type="evidence" value="ECO:0007669"/>
    <property type="project" value="TreeGrafter"/>
</dbReference>